<name>A0AAW6XVG9_9LACO</name>
<feature type="domain" description="DNA binding HTH" evidence="2">
    <location>
        <begin position="9"/>
        <end position="41"/>
    </location>
</feature>
<dbReference type="SUPFAM" id="SSF46689">
    <property type="entry name" value="Homeodomain-like"/>
    <property type="match status" value="1"/>
</dbReference>
<protein>
    <submittedName>
        <fullName evidence="3">Helix-turn-helix domain-containing protein</fullName>
    </submittedName>
</protein>
<dbReference type="EMBL" id="JASOLY010000041">
    <property type="protein sequence ID" value="MDK6869438.1"/>
    <property type="molecule type" value="Genomic_DNA"/>
</dbReference>
<evidence type="ECO:0000259" key="2">
    <source>
        <dbReference type="Pfam" id="PF02954"/>
    </source>
</evidence>
<comment type="caution">
    <text evidence="3">The sequence shown here is derived from an EMBL/GenBank/DDBJ whole genome shotgun (WGS) entry which is preliminary data.</text>
</comment>
<dbReference type="Pfam" id="PF02954">
    <property type="entry name" value="HTH_8"/>
    <property type="match status" value="1"/>
</dbReference>
<proteinExistence type="predicted"/>
<feature type="coiled-coil region" evidence="1">
    <location>
        <begin position="24"/>
        <end position="51"/>
    </location>
</feature>
<organism evidence="3 4">
    <name type="scientific">Lactobacillus paragasseri</name>
    <dbReference type="NCBI Taxonomy" id="2107999"/>
    <lineage>
        <taxon>Bacteria</taxon>
        <taxon>Bacillati</taxon>
        <taxon>Bacillota</taxon>
        <taxon>Bacilli</taxon>
        <taxon>Lactobacillales</taxon>
        <taxon>Lactobacillaceae</taxon>
        <taxon>Lactobacillus</taxon>
    </lineage>
</organism>
<dbReference type="GO" id="GO:0043565">
    <property type="term" value="F:sequence-specific DNA binding"/>
    <property type="evidence" value="ECO:0007669"/>
    <property type="project" value="InterPro"/>
</dbReference>
<evidence type="ECO:0000313" key="3">
    <source>
        <dbReference type="EMBL" id="MDK6869438.1"/>
    </source>
</evidence>
<dbReference type="AlphaFoldDB" id="A0AAW6XVG9"/>
<evidence type="ECO:0000313" key="4">
    <source>
        <dbReference type="Proteomes" id="UP001232113"/>
    </source>
</evidence>
<evidence type="ECO:0000256" key="1">
    <source>
        <dbReference type="SAM" id="Coils"/>
    </source>
</evidence>
<gene>
    <name evidence="3" type="ORF">QP354_10405</name>
</gene>
<dbReference type="InterPro" id="IPR002197">
    <property type="entry name" value="HTH_Fis"/>
</dbReference>
<accession>A0AAW6XVG9</accession>
<dbReference type="Gene3D" id="1.10.10.60">
    <property type="entry name" value="Homeodomain-like"/>
    <property type="match status" value="1"/>
</dbReference>
<keyword evidence="1" id="KW-0175">Coiled coil</keyword>
<sequence>MKYEEQYKVIKDLIDHNGNKHRAAKNLGISIRQINRRIKQYQDKVKVSRKKVSF</sequence>
<dbReference type="Proteomes" id="UP001232113">
    <property type="component" value="Unassembled WGS sequence"/>
</dbReference>
<reference evidence="3" key="1">
    <citation type="submission" date="2023-05" db="EMBL/GenBank/DDBJ databases">
        <title>Cataloging the Phylogenetic Diversity of Human Bladder Bacteria.</title>
        <authorList>
            <person name="Du J."/>
        </authorList>
    </citation>
    <scope>NUCLEOTIDE SEQUENCE</scope>
    <source>
        <strain evidence="3">UMB6975B</strain>
    </source>
</reference>
<dbReference type="InterPro" id="IPR009057">
    <property type="entry name" value="Homeodomain-like_sf"/>
</dbReference>
<dbReference type="RefSeq" id="WP_232001006.1">
    <property type="nucleotide sequence ID" value="NZ_JASOLY010000041.1"/>
</dbReference>